<evidence type="ECO:0000313" key="1">
    <source>
        <dbReference type="EMBL" id="QDT10059.1"/>
    </source>
</evidence>
<keyword evidence="2" id="KW-1185">Reference proteome</keyword>
<dbReference type="Proteomes" id="UP000319817">
    <property type="component" value="Chromosome"/>
</dbReference>
<sequence length="93" mass="9984">MWPDCSDAGIDPAWFQFFGYSMSSLSPSSSLSSSAPSEIAPGQLLDELEQRQNDVLAQLDELDAKLTEVLKGLGATMDGEEKDSDAEELPMAA</sequence>
<accession>A0A517NSH2</accession>
<gene>
    <name evidence="1" type="ORF">K239x_20120</name>
</gene>
<protein>
    <submittedName>
        <fullName evidence="1">Uncharacterized protein</fullName>
    </submittedName>
</protein>
<reference evidence="1 2" key="1">
    <citation type="submission" date="2019-02" db="EMBL/GenBank/DDBJ databases">
        <title>Deep-cultivation of Planctomycetes and their phenomic and genomic characterization uncovers novel biology.</title>
        <authorList>
            <person name="Wiegand S."/>
            <person name="Jogler M."/>
            <person name="Boedeker C."/>
            <person name="Pinto D."/>
            <person name="Vollmers J."/>
            <person name="Rivas-Marin E."/>
            <person name="Kohn T."/>
            <person name="Peeters S.H."/>
            <person name="Heuer A."/>
            <person name="Rast P."/>
            <person name="Oberbeckmann S."/>
            <person name="Bunk B."/>
            <person name="Jeske O."/>
            <person name="Meyerdierks A."/>
            <person name="Storesund J.E."/>
            <person name="Kallscheuer N."/>
            <person name="Luecker S."/>
            <person name="Lage O.M."/>
            <person name="Pohl T."/>
            <person name="Merkel B.J."/>
            <person name="Hornburger P."/>
            <person name="Mueller R.-W."/>
            <person name="Bruemmer F."/>
            <person name="Labrenz M."/>
            <person name="Spormann A.M."/>
            <person name="Op den Camp H."/>
            <person name="Overmann J."/>
            <person name="Amann R."/>
            <person name="Jetten M.S.M."/>
            <person name="Mascher T."/>
            <person name="Medema M.H."/>
            <person name="Devos D.P."/>
            <person name="Kaster A.-K."/>
            <person name="Ovreas L."/>
            <person name="Rohde M."/>
            <person name="Galperin M.Y."/>
            <person name="Jogler C."/>
        </authorList>
    </citation>
    <scope>NUCLEOTIDE SEQUENCE [LARGE SCALE GENOMIC DNA]</scope>
    <source>
        <strain evidence="1 2">K23_9</strain>
    </source>
</reference>
<organism evidence="1 2">
    <name type="scientific">Stieleria marina</name>
    <dbReference type="NCBI Taxonomy" id="1930275"/>
    <lineage>
        <taxon>Bacteria</taxon>
        <taxon>Pseudomonadati</taxon>
        <taxon>Planctomycetota</taxon>
        <taxon>Planctomycetia</taxon>
        <taxon>Pirellulales</taxon>
        <taxon>Pirellulaceae</taxon>
        <taxon>Stieleria</taxon>
    </lineage>
</organism>
<name>A0A517NSH2_9BACT</name>
<evidence type="ECO:0000313" key="2">
    <source>
        <dbReference type="Proteomes" id="UP000319817"/>
    </source>
</evidence>
<dbReference type="AlphaFoldDB" id="A0A517NSH2"/>
<dbReference type="EMBL" id="CP036526">
    <property type="protein sequence ID" value="QDT10059.1"/>
    <property type="molecule type" value="Genomic_DNA"/>
</dbReference>
<proteinExistence type="predicted"/>